<dbReference type="AlphaFoldDB" id="A0A8J6BF04"/>
<proteinExistence type="predicted"/>
<dbReference type="Proteomes" id="UP000770717">
    <property type="component" value="Unassembled WGS sequence"/>
</dbReference>
<name>A0A8J6BF04_ELECQ</name>
<dbReference type="EMBL" id="WNTK01011746">
    <property type="protein sequence ID" value="KAG9462365.1"/>
    <property type="molecule type" value="Genomic_DNA"/>
</dbReference>
<comment type="caution">
    <text evidence="2">The sequence shown here is derived from an EMBL/GenBank/DDBJ whole genome shotgun (WGS) entry which is preliminary data.</text>
</comment>
<reference evidence="2" key="1">
    <citation type="thesis" date="2020" institute="ProQuest LLC" country="789 East Eisenhower Parkway, Ann Arbor, MI, USA">
        <title>Comparative Genomics and Chromosome Evolution.</title>
        <authorList>
            <person name="Mudd A.B."/>
        </authorList>
    </citation>
    <scope>NUCLEOTIDE SEQUENCE</scope>
    <source>
        <strain evidence="2">HN-11 Male</strain>
        <tissue evidence="2">Kidney and liver</tissue>
    </source>
</reference>
<gene>
    <name evidence="2" type="ORF">GDO78_014269</name>
</gene>
<evidence type="ECO:0000313" key="2">
    <source>
        <dbReference type="EMBL" id="KAG9462365.1"/>
    </source>
</evidence>
<organism evidence="2 3">
    <name type="scientific">Eleutherodactylus coqui</name>
    <name type="common">Puerto Rican coqui</name>
    <dbReference type="NCBI Taxonomy" id="57060"/>
    <lineage>
        <taxon>Eukaryota</taxon>
        <taxon>Metazoa</taxon>
        <taxon>Chordata</taxon>
        <taxon>Craniata</taxon>
        <taxon>Vertebrata</taxon>
        <taxon>Euteleostomi</taxon>
        <taxon>Amphibia</taxon>
        <taxon>Batrachia</taxon>
        <taxon>Anura</taxon>
        <taxon>Neobatrachia</taxon>
        <taxon>Hyloidea</taxon>
        <taxon>Eleutherodactylidae</taxon>
        <taxon>Eleutherodactylinae</taxon>
        <taxon>Eleutherodactylus</taxon>
        <taxon>Eleutherodactylus</taxon>
    </lineage>
</organism>
<accession>A0A8J6BF04</accession>
<feature type="region of interest" description="Disordered" evidence="1">
    <location>
        <begin position="41"/>
        <end position="75"/>
    </location>
</feature>
<evidence type="ECO:0000256" key="1">
    <source>
        <dbReference type="SAM" id="MobiDB-lite"/>
    </source>
</evidence>
<dbReference type="OrthoDB" id="10038194at2759"/>
<protein>
    <submittedName>
        <fullName evidence="2">Uncharacterized protein</fullName>
    </submittedName>
</protein>
<evidence type="ECO:0000313" key="3">
    <source>
        <dbReference type="Proteomes" id="UP000770717"/>
    </source>
</evidence>
<keyword evidence="3" id="KW-1185">Reference proteome</keyword>
<sequence>MSVCFSLVPQSTLRPMHPQALHPTQTLLTAPPIAVPMQPTKSALAYSHPSRSASPGGYPHGTPPQQPHTVRCSGM</sequence>